<keyword evidence="1" id="KW-0805">Transcription regulation</keyword>
<evidence type="ECO:0000256" key="1">
    <source>
        <dbReference type="ARBA" id="ARBA00023015"/>
    </source>
</evidence>
<feature type="compositionally biased region" description="Basic and acidic residues" evidence="3">
    <location>
        <begin position="1"/>
        <end position="12"/>
    </location>
</feature>
<feature type="region of interest" description="Disordered" evidence="3">
    <location>
        <begin position="170"/>
        <end position="239"/>
    </location>
</feature>
<comment type="caution">
    <text evidence="5">The sequence shown here is derived from an EMBL/GenBank/DDBJ whole genome shotgun (WGS) entry which is preliminary data.</text>
</comment>
<dbReference type="EMBL" id="JAAKZX010000089">
    <property type="protein sequence ID" value="NGO45394.1"/>
    <property type="molecule type" value="Genomic_DNA"/>
</dbReference>
<evidence type="ECO:0000256" key="3">
    <source>
        <dbReference type="SAM" id="MobiDB-lite"/>
    </source>
</evidence>
<evidence type="ECO:0000313" key="5">
    <source>
        <dbReference type="EMBL" id="NGO45394.1"/>
    </source>
</evidence>
<dbReference type="InterPro" id="IPR041916">
    <property type="entry name" value="Anti_sigma_zinc_sf"/>
</dbReference>
<evidence type="ECO:0000256" key="4">
    <source>
        <dbReference type="SAM" id="Phobius"/>
    </source>
</evidence>
<keyword evidence="4" id="KW-0812">Transmembrane</keyword>
<sequence length="309" mass="32518">MTSTDTAEHPEVTEISDLTEGLLPPSRTADVRRHLEDCALCADVYASLEEIRDMLGTLPGPSRMPADVAERIDAALAAEALLNATEPDADTADAQEPVGASRLMAGESDGARVSRETSTAGDRPAGRPRAATGPGRTTKRTRRGRRGAVVLSAMFTAAALGLGGLLLQSMGDDTPGTTPEQERANSVNTFTEGKLESQVTDLLAESEGEGSGNRKDQSPWGSASDSDEPSTLREPKVGVPKCIQQGIGRDEAALAYKTGTYEGTKVFLVVLPDASNATRVTAYVVDSACVAKSPDSAGKVLLRQSYERR</sequence>
<gene>
    <name evidence="5" type="ORF">G6048_25710</name>
</gene>
<protein>
    <recommendedName>
        <fullName evidence="7">Zinc-finger domain-containing protein</fullName>
    </recommendedName>
</protein>
<evidence type="ECO:0000256" key="2">
    <source>
        <dbReference type="ARBA" id="ARBA00023163"/>
    </source>
</evidence>
<feature type="region of interest" description="Disordered" evidence="3">
    <location>
        <begin position="1"/>
        <end position="24"/>
    </location>
</feature>
<proteinExistence type="predicted"/>
<keyword evidence="2" id="KW-0804">Transcription</keyword>
<name>A0ABX0DZG4_9ACTN</name>
<feature type="transmembrane region" description="Helical" evidence="4">
    <location>
        <begin position="148"/>
        <end position="167"/>
    </location>
</feature>
<organism evidence="5 6">
    <name type="scientific">Streptomyces ureilyticus</name>
    <dbReference type="NCBI Taxonomy" id="1775131"/>
    <lineage>
        <taxon>Bacteria</taxon>
        <taxon>Bacillati</taxon>
        <taxon>Actinomycetota</taxon>
        <taxon>Actinomycetes</taxon>
        <taxon>Kitasatosporales</taxon>
        <taxon>Streptomycetaceae</taxon>
        <taxon>Streptomyces</taxon>
    </lineage>
</organism>
<reference evidence="5 6" key="1">
    <citation type="submission" date="2020-02" db="EMBL/GenBank/DDBJ databases">
        <title>Whole-genome analyses of novel actinobacteria.</title>
        <authorList>
            <person name="Sahin N."/>
            <person name="Tokatli A."/>
        </authorList>
    </citation>
    <scope>NUCLEOTIDE SEQUENCE [LARGE SCALE GENOMIC DNA]</scope>
    <source>
        <strain evidence="5 6">YC419</strain>
    </source>
</reference>
<accession>A0ABX0DZG4</accession>
<feature type="compositionally biased region" description="Low complexity" evidence="3">
    <location>
        <begin position="119"/>
        <end position="136"/>
    </location>
</feature>
<dbReference type="RefSeq" id="WP_165341954.1">
    <property type="nucleotide sequence ID" value="NZ_JAAKZX010000089.1"/>
</dbReference>
<dbReference type="Gene3D" id="1.10.10.1320">
    <property type="entry name" value="Anti-sigma factor, zinc-finger domain"/>
    <property type="match status" value="1"/>
</dbReference>
<feature type="compositionally biased region" description="Polar residues" evidence="3">
    <location>
        <begin position="175"/>
        <end position="191"/>
    </location>
</feature>
<evidence type="ECO:0000313" key="6">
    <source>
        <dbReference type="Proteomes" id="UP001518140"/>
    </source>
</evidence>
<feature type="compositionally biased region" description="Basic residues" evidence="3">
    <location>
        <begin position="137"/>
        <end position="146"/>
    </location>
</feature>
<keyword evidence="4" id="KW-0472">Membrane</keyword>
<keyword evidence="4" id="KW-1133">Transmembrane helix</keyword>
<evidence type="ECO:0008006" key="7">
    <source>
        <dbReference type="Google" id="ProtNLM"/>
    </source>
</evidence>
<feature type="region of interest" description="Disordered" evidence="3">
    <location>
        <begin position="102"/>
        <end position="147"/>
    </location>
</feature>
<keyword evidence="6" id="KW-1185">Reference proteome</keyword>
<dbReference type="Proteomes" id="UP001518140">
    <property type="component" value="Unassembled WGS sequence"/>
</dbReference>